<dbReference type="InterPro" id="IPR013780">
    <property type="entry name" value="Glyco_hydro_b"/>
</dbReference>
<dbReference type="EC" id="3.2.1.51" evidence="3"/>
<dbReference type="OrthoDB" id="107551at2"/>
<evidence type="ECO:0000256" key="2">
    <source>
        <dbReference type="ARBA" id="ARBA00007951"/>
    </source>
</evidence>
<evidence type="ECO:0000256" key="1">
    <source>
        <dbReference type="ARBA" id="ARBA00004071"/>
    </source>
</evidence>
<feature type="domain" description="Glycoside hydrolase family 29 N-terminal" evidence="9">
    <location>
        <begin position="26"/>
        <end position="370"/>
    </location>
</feature>
<protein>
    <recommendedName>
        <fullName evidence="3">alpha-L-fucosidase</fullName>
        <ecNumber evidence="3">3.2.1.51</ecNumber>
    </recommendedName>
</protein>
<dbReference type="Proteomes" id="UP000184420">
    <property type="component" value="Unassembled WGS sequence"/>
</dbReference>
<dbReference type="GO" id="GO:0005764">
    <property type="term" value="C:lysosome"/>
    <property type="evidence" value="ECO:0007669"/>
    <property type="project" value="TreeGrafter"/>
</dbReference>
<evidence type="ECO:0000256" key="5">
    <source>
        <dbReference type="ARBA" id="ARBA00022801"/>
    </source>
</evidence>
<reference evidence="10 11" key="1">
    <citation type="submission" date="2016-11" db="EMBL/GenBank/DDBJ databases">
        <authorList>
            <person name="Jaros S."/>
            <person name="Januszkiewicz K."/>
            <person name="Wedrychowicz H."/>
        </authorList>
    </citation>
    <scope>NUCLEOTIDE SEQUENCE [LARGE SCALE GENOMIC DNA]</scope>
    <source>
        <strain evidence="10 11">DSM 27406</strain>
    </source>
</reference>
<evidence type="ECO:0000256" key="6">
    <source>
        <dbReference type="ARBA" id="ARBA00023295"/>
    </source>
</evidence>
<dbReference type="SMART" id="SM00812">
    <property type="entry name" value="Alpha_L_fucos"/>
    <property type="match status" value="1"/>
</dbReference>
<evidence type="ECO:0000313" key="11">
    <source>
        <dbReference type="Proteomes" id="UP000184420"/>
    </source>
</evidence>
<dbReference type="RefSeq" id="WP_073079456.1">
    <property type="nucleotide sequence ID" value="NZ_FRBL01000002.1"/>
</dbReference>
<dbReference type="PANTHER" id="PTHR10030">
    <property type="entry name" value="ALPHA-L-FUCOSIDASE"/>
    <property type="match status" value="1"/>
</dbReference>
<name>A0A1M6Z313_9BACT</name>
<dbReference type="PANTHER" id="PTHR10030:SF37">
    <property type="entry name" value="ALPHA-L-FUCOSIDASE-RELATED"/>
    <property type="match status" value="1"/>
</dbReference>
<dbReference type="PRINTS" id="PR00741">
    <property type="entry name" value="GLHYDRLASE29"/>
</dbReference>
<keyword evidence="5" id="KW-0378">Hydrolase</keyword>
<evidence type="ECO:0000256" key="8">
    <source>
        <dbReference type="SAM" id="SignalP"/>
    </source>
</evidence>
<keyword evidence="11" id="KW-1185">Reference proteome</keyword>
<comment type="function">
    <text evidence="1">Alpha-L-fucosidase is responsible for hydrolyzing the alpha-1,6-linked fucose joined to the reducing-end N-acetylglucosamine of the carbohydrate moieties of glycoproteins.</text>
</comment>
<dbReference type="AlphaFoldDB" id="A0A1M6Z313"/>
<feature type="site" description="May be important for catalysis" evidence="7">
    <location>
        <position position="299"/>
    </location>
</feature>
<dbReference type="STRING" id="1419482.SAMN05444266_102595"/>
<dbReference type="PIRSF" id="PIRSF001092">
    <property type="entry name" value="Alpha-L-fucosidase"/>
    <property type="match status" value="1"/>
</dbReference>
<dbReference type="Gene3D" id="3.20.20.80">
    <property type="entry name" value="Glycosidases"/>
    <property type="match status" value="1"/>
</dbReference>
<evidence type="ECO:0000313" key="10">
    <source>
        <dbReference type="EMBL" id="SHL24896.1"/>
    </source>
</evidence>
<keyword evidence="6" id="KW-0326">Glycosidase</keyword>
<dbReference type="InterPro" id="IPR016286">
    <property type="entry name" value="FUC_metazoa-typ"/>
</dbReference>
<evidence type="ECO:0000259" key="9">
    <source>
        <dbReference type="Pfam" id="PF01120"/>
    </source>
</evidence>
<dbReference type="InterPro" id="IPR000933">
    <property type="entry name" value="Glyco_hydro_29"/>
</dbReference>
<evidence type="ECO:0000256" key="4">
    <source>
        <dbReference type="ARBA" id="ARBA00022729"/>
    </source>
</evidence>
<gene>
    <name evidence="10" type="ORF">SAMN05444266_102595</name>
</gene>
<dbReference type="Pfam" id="PF01120">
    <property type="entry name" value="Alpha_L_fucos"/>
    <property type="match status" value="1"/>
</dbReference>
<dbReference type="GO" id="GO:0006004">
    <property type="term" value="P:fucose metabolic process"/>
    <property type="evidence" value="ECO:0007669"/>
    <property type="project" value="InterPro"/>
</dbReference>
<sequence length="476" mass="54492">MKKIIIAAALLGSIFQAGAQEKKNSAIPLQYGAQYSGKRTDDAMNKWRSNRFGQFIHWGLYAIPGGVWNGKTYNYAAEFLKASANVPSATWDSLMYQFNPVKFDAKQWAKMAKKMGVKYMTITTKHHEGFCLWPSKYTDFSVAGSPYKKDILKQLVEAYNAEGIDVNFYYSVLDWHHPDWRNDIKSPQDSVAFKRYLDFAYNQLKELATNYPTVKAFWFDGTWDNSVKKNGKWTYEVEKMLKEVSPGVIVNSRLRADDYGKRHKDSNGQLMGDYESGYERRLPDPVTDTAVTRWDWEACMTIPENQWGYHKDWTVSHVKSPLELLEMLVHTTSMGGNFLLNFGPTGNGDFRKEELDIATVIGNWMGKYGDAIWNCDYAGMKKEDWGYYTKKKNSNQLNMVVFNWPSSGLLKVRTPRGMVLDKASFVDAKGNALKVEEIADNQYLIQVPVKLYTSPQVIQVDFHQGATNGKYQKAKT</sequence>
<organism evidence="10 11">
    <name type="scientific">Chitinophaga jiangningensis</name>
    <dbReference type="NCBI Taxonomy" id="1419482"/>
    <lineage>
        <taxon>Bacteria</taxon>
        <taxon>Pseudomonadati</taxon>
        <taxon>Bacteroidota</taxon>
        <taxon>Chitinophagia</taxon>
        <taxon>Chitinophagales</taxon>
        <taxon>Chitinophagaceae</taxon>
        <taxon>Chitinophaga</taxon>
    </lineage>
</organism>
<dbReference type="EMBL" id="FRBL01000002">
    <property type="protein sequence ID" value="SHL24896.1"/>
    <property type="molecule type" value="Genomic_DNA"/>
</dbReference>
<dbReference type="GO" id="GO:0004560">
    <property type="term" value="F:alpha-L-fucosidase activity"/>
    <property type="evidence" value="ECO:0007669"/>
    <property type="project" value="InterPro"/>
</dbReference>
<evidence type="ECO:0000256" key="7">
    <source>
        <dbReference type="PIRSR" id="PIRSR001092-1"/>
    </source>
</evidence>
<proteinExistence type="inferred from homology"/>
<comment type="similarity">
    <text evidence="2">Belongs to the glycosyl hydrolase 29 family.</text>
</comment>
<evidence type="ECO:0000256" key="3">
    <source>
        <dbReference type="ARBA" id="ARBA00012662"/>
    </source>
</evidence>
<dbReference type="InterPro" id="IPR057739">
    <property type="entry name" value="Glyco_hydro_29_N"/>
</dbReference>
<feature type="chain" id="PRO_5012726038" description="alpha-L-fucosidase" evidence="8">
    <location>
        <begin position="20"/>
        <end position="476"/>
    </location>
</feature>
<dbReference type="GO" id="GO:0016139">
    <property type="term" value="P:glycoside catabolic process"/>
    <property type="evidence" value="ECO:0007669"/>
    <property type="project" value="TreeGrafter"/>
</dbReference>
<keyword evidence="4 8" id="KW-0732">Signal</keyword>
<dbReference type="SUPFAM" id="SSF51445">
    <property type="entry name" value="(Trans)glycosidases"/>
    <property type="match status" value="1"/>
</dbReference>
<feature type="signal peptide" evidence="8">
    <location>
        <begin position="1"/>
        <end position="19"/>
    </location>
</feature>
<dbReference type="Gene3D" id="2.60.40.1180">
    <property type="entry name" value="Golgi alpha-mannosidase II"/>
    <property type="match status" value="1"/>
</dbReference>
<accession>A0A1M6Z313</accession>
<dbReference type="InterPro" id="IPR017853">
    <property type="entry name" value="GH"/>
</dbReference>